<dbReference type="SUPFAM" id="SSF52833">
    <property type="entry name" value="Thioredoxin-like"/>
    <property type="match status" value="1"/>
</dbReference>
<reference evidence="3" key="1">
    <citation type="submission" date="2013-02" db="EMBL/GenBank/DDBJ databases">
        <title>The complete genome sequence of Corynebacterium casei LMG S-19264 (=DSM 44701).</title>
        <authorList>
            <person name="Ruckert C."/>
            <person name="Albersmeier A."/>
            <person name="Kalinowski J."/>
        </authorList>
    </citation>
    <scope>NUCLEOTIDE SEQUENCE [LARGE SCALE GENOMIC DNA]</scope>
    <source>
        <strain evidence="3">LMG S-19264</strain>
    </source>
</reference>
<dbReference type="PANTHER" id="PTHR13887">
    <property type="entry name" value="GLUTATHIONE S-TRANSFERASE KAPPA"/>
    <property type="match status" value="1"/>
</dbReference>
<dbReference type="EMBL" id="CP004350">
    <property type="protein sequence ID" value="AHI20601.1"/>
    <property type="molecule type" value="Genomic_DNA"/>
</dbReference>
<dbReference type="InterPro" id="IPR001853">
    <property type="entry name" value="DSBA-like_thioredoxin_dom"/>
</dbReference>
<keyword evidence="3" id="KW-1185">Reference proteome</keyword>
<feature type="domain" description="DSBA-like thioredoxin" evidence="1">
    <location>
        <begin position="12"/>
        <end position="214"/>
    </location>
</feature>
<proteinExistence type="predicted"/>
<organism evidence="2 3">
    <name type="scientific">Corynebacterium casei LMG S-19264</name>
    <dbReference type="NCBI Taxonomy" id="1285583"/>
    <lineage>
        <taxon>Bacteria</taxon>
        <taxon>Bacillati</taxon>
        <taxon>Actinomycetota</taxon>
        <taxon>Actinomycetes</taxon>
        <taxon>Mycobacteriales</taxon>
        <taxon>Corynebacteriaceae</taxon>
        <taxon>Corynebacterium</taxon>
    </lineage>
</organism>
<name>A0ABM5PRF5_9CORY</name>
<protein>
    <submittedName>
        <fullName evidence="2">Protein-disulfide isomerase</fullName>
    </submittedName>
</protein>
<dbReference type="GO" id="GO:0016853">
    <property type="term" value="F:isomerase activity"/>
    <property type="evidence" value="ECO:0007669"/>
    <property type="project" value="UniProtKB-KW"/>
</dbReference>
<dbReference type="Gene3D" id="3.40.30.10">
    <property type="entry name" value="Glutaredoxin"/>
    <property type="match status" value="1"/>
</dbReference>
<dbReference type="Pfam" id="PF01323">
    <property type="entry name" value="DSBA"/>
    <property type="match status" value="1"/>
</dbReference>
<evidence type="ECO:0000259" key="1">
    <source>
        <dbReference type="Pfam" id="PF01323"/>
    </source>
</evidence>
<evidence type="ECO:0000313" key="3">
    <source>
        <dbReference type="Proteomes" id="UP000019226"/>
    </source>
</evidence>
<sequence>MSQAETTNSPITVDVWSDVMCPFCWMGDKHLELALGDFAHRDDVEITYHSYQLMPDYPEGQPLPSAEAVAKQKGIPVEQFEQMNAGVAARGAEVGLDYNFDTALMVNSRRAHRLSHFAEKNGVQHEVIQNLFKAYFTDGKNVEDREVLADLAVDAGLNRDEALANMDNEELDHAVQADINRAQQIGVQGVPFFVFNNKYAVSGAQPQEVFKQALEAVWNENEQAGNSAQ</sequence>
<dbReference type="GeneID" id="82878157"/>
<keyword evidence="2" id="KW-0413">Isomerase</keyword>
<gene>
    <name evidence="2" type="ORF">CCASEI_10230</name>
</gene>
<dbReference type="Proteomes" id="UP000019226">
    <property type="component" value="Chromosome"/>
</dbReference>
<dbReference type="RefSeq" id="WP_025387922.1">
    <property type="nucleotide sequence ID" value="NZ_CP004350.1"/>
</dbReference>
<dbReference type="InterPro" id="IPR036249">
    <property type="entry name" value="Thioredoxin-like_sf"/>
</dbReference>
<evidence type="ECO:0000313" key="2">
    <source>
        <dbReference type="EMBL" id="AHI20601.1"/>
    </source>
</evidence>
<dbReference type="PANTHER" id="PTHR13887:SF41">
    <property type="entry name" value="THIOREDOXIN SUPERFAMILY PROTEIN"/>
    <property type="match status" value="1"/>
</dbReference>
<dbReference type="CDD" id="cd03024">
    <property type="entry name" value="DsbA_FrnE"/>
    <property type="match status" value="1"/>
</dbReference>
<accession>A0ABM5PRF5</accession>